<evidence type="ECO:0000256" key="1">
    <source>
        <dbReference type="SAM" id="MobiDB-lite"/>
    </source>
</evidence>
<evidence type="ECO:0000313" key="4">
    <source>
        <dbReference type="Proteomes" id="UP000606786"/>
    </source>
</evidence>
<dbReference type="AlphaFoldDB" id="W8B4Z6"/>
<sequence length="366" mass="40860">MALTGCYKNDNPELNISDCSSEEEGITISRQNLPQTTTTEELNITWSSDDDVGTENCFLNQSLIQGSAVTPVSRSYSSSARKAKLPKLSIKRKLNRSVDTQSDRRTALSNINKPLNEETNNNRSPWCKIRKTFSILRCQSSSPNIGINIETKQKTPTKNLLSPQPNSEETSIEWSSSSSETSSPIRATNNGISTTQTSTAPTELELLVALIERENAASSVISRSTPLKQKKKRYLQGGYAECLQKLEEAKRIERHFLKHDQHLGLQQGMPLRVQKINQAFGVHIATVQLEHDANNMQSGNNVVNDNITTLKTNIRIVIDADMAAQLKEGSRIEAFFDADVEPYSLQEENDTDKDVIYVQPHKLLLL</sequence>
<reference evidence="3" key="1">
    <citation type="submission" date="2013-07" db="EMBL/GenBank/DDBJ databases">
        <authorList>
            <person name="Geib S."/>
        </authorList>
    </citation>
    <scope>NUCLEOTIDE SEQUENCE</scope>
</reference>
<dbReference type="EMBL" id="GAMC01021691">
    <property type="protein sequence ID" value="JAB84864.1"/>
    <property type="molecule type" value="mRNA"/>
</dbReference>
<dbReference type="Proteomes" id="UP000606786">
    <property type="component" value="Unassembled WGS sequence"/>
</dbReference>
<protein>
    <submittedName>
        <fullName evidence="2">(Mediterranean fruit fly) hypothetical protein</fullName>
    </submittedName>
</protein>
<reference evidence="3" key="2">
    <citation type="journal article" date="2014" name="BMC Genomics">
        <title>A genomic perspective to assessing quality of mass-reared SIT flies used in Mediterranean fruit fly (Ceratitis capitata) eradication in California.</title>
        <authorList>
            <person name="Calla B."/>
            <person name="Hall B."/>
            <person name="Hou S."/>
            <person name="Geib S.M."/>
        </authorList>
    </citation>
    <scope>NUCLEOTIDE SEQUENCE</scope>
</reference>
<feature type="compositionally biased region" description="Low complexity" evidence="1">
    <location>
        <begin position="167"/>
        <end position="183"/>
    </location>
</feature>
<name>W8B4Z6_CERCA</name>
<evidence type="ECO:0000313" key="2">
    <source>
        <dbReference type="EMBL" id="CAD7006692.1"/>
    </source>
</evidence>
<proteinExistence type="evidence at transcript level"/>
<feature type="region of interest" description="Disordered" evidence="1">
    <location>
        <begin position="146"/>
        <end position="196"/>
    </location>
</feature>
<feature type="compositionally biased region" description="Polar residues" evidence="1">
    <location>
        <begin position="184"/>
        <end position="196"/>
    </location>
</feature>
<evidence type="ECO:0000313" key="3">
    <source>
        <dbReference type="EMBL" id="JAB84864.1"/>
    </source>
</evidence>
<organism evidence="3">
    <name type="scientific">Ceratitis capitata</name>
    <name type="common">Mediterranean fruit fly</name>
    <name type="synonym">Tephritis capitata</name>
    <dbReference type="NCBI Taxonomy" id="7213"/>
    <lineage>
        <taxon>Eukaryota</taxon>
        <taxon>Metazoa</taxon>
        <taxon>Ecdysozoa</taxon>
        <taxon>Arthropoda</taxon>
        <taxon>Hexapoda</taxon>
        <taxon>Insecta</taxon>
        <taxon>Pterygota</taxon>
        <taxon>Neoptera</taxon>
        <taxon>Endopterygota</taxon>
        <taxon>Diptera</taxon>
        <taxon>Brachycera</taxon>
        <taxon>Muscomorpha</taxon>
        <taxon>Tephritoidea</taxon>
        <taxon>Tephritidae</taxon>
        <taxon>Ceratitis</taxon>
        <taxon>Ceratitis</taxon>
    </lineage>
</organism>
<accession>W8B4Z6</accession>
<dbReference type="EMBL" id="CAJHJT010000034">
    <property type="protein sequence ID" value="CAD7006692.1"/>
    <property type="molecule type" value="Genomic_DNA"/>
</dbReference>
<reference evidence="2" key="3">
    <citation type="submission" date="2020-11" db="EMBL/GenBank/DDBJ databases">
        <authorList>
            <person name="Whitehead M."/>
        </authorList>
    </citation>
    <scope>NUCLEOTIDE SEQUENCE</scope>
    <source>
        <strain evidence="2">EGII</strain>
    </source>
</reference>
<gene>
    <name evidence="2" type="ORF">CCAP1982_LOCUS14991</name>
</gene>
<feature type="region of interest" description="Disordered" evidence="1">
    <location>
        <begin position="94"/>
        <end position="122"/>
    </location>
</feature>
<feature type="compositionally biased region" description="Polar residues" evidence="1">
    <location>
        <begin position="107"/>
        <end position="122"/>
    </location>
</feature>
<keyword evidence="4" id="KW-1185">Reference proteome</keyword>
<feature type="compositionally biased region" description="Polar residues" evidence="1">
    <location>
        <begin position="154"/>
        <end position="166"/>
    </location>
</feature>